<evidence type="ECO:0000256" key="1">
    <source>
        <dbReference type="ARBA" id="ARBA00004713"/>
    </source>
</evidence>
<comment type="subcellular location">
    <subcellularLocation>
        <location evidence="8">Cell membrane</location>
    </subcellularLocation>
</comment>
<dbReference type="UniPathway" id="UPA00958"/>
<dbReference type="AlphaFoldDB" id="A0A239B1J6"/>
<dbReference type="InterPro" id="IPR039901">
    <property type="entry name" value="Kdotransferase"/>
</dbReference>
<dbReference type="Gene3D" id="3.40.50.11720">
    <property type="entry name" value="3-Deoxy-D-manno-octulosonic-acid transferase, N-terminal domain"/>
    <property type="match status" value="1"/>
</dbReference>
<name>A0A239B1J6_9BACT</name>
<keyword evidence="8" id="KW-0448">Lipopolysaccharide biosynthesis</keyword>
<organism evidence="10 11">
    <name type="scientific">Belliella buryatensis</name>
    <dbReference type="NCBI Taxonomy" id="1500549"/>
    <lineage>
        <taxon>Bacteria</taxon>
        <taxon>Pseudomonadati</taxon>
        <taxon>Bacteroidota</taxon>
        <taxon>Cytophagia</taxon>
        <taxon>Cytophagales</taxon>
        <taxon>Cyclobacteriaceae</taxon>
        <taxon>Belliella</taxon>
    </lineage>
</organism>
<dbReference type="GO" id="GO:0043842">
    <property type="term" value="F:Kdo transferase activity"/>
    <property type="evidence" value="ECO:0007669"/>
    <property type="project" value="UniProtKB-EC"/>
</dbReference>
<keyword evidence="11" id="KW-1185">Reference proteome</keyword>
<reference evidence="11" key="1">
    <citation type="submission" date="2017-06" db="EMBL/GenBank/DDBJ databases">
        <authorList>
            <person name="Varghese N."/>
            <person name="Submissions S."/>
        </authorList>
    </citation>
    <scope>NUCLEOTIDE SEQUENCE [LARGE SCALE GENOMIC DNA]</scope>
    <source>
        <strain evidence="11">5C</strain>
    </source>
</reference>
<feature type="domain" description="3-deoxy-D-manno-octulosonic-acid transferase N-terminal" evidence="9">
    <location>
        <begin position="46"/>
        <end position="209"/>
    </location>
</feature>
<dbReference type="InterPro" id="IPR007507">
    <property type="entry name" value="Glycos_transf_N"/>
</dbReference>
<accession>A0A239B1J6</accession>
<protein>
    <recommendedName>
        <fullName evidence="3 8">3-deoxy-D-manno-octulosonic acid transferase</fullName>
        <shortName evidence="8">Kdo transferase</shortName>
        <ecNumber evidence="2 8">2.4.99.12</ecNumber>
    </recommendedName>
    <alternativeName>
        <fullName evidence="5 8">Lipid IV(A) 3-deoxy-D-manno-octulosonic acid transferase</fullName>
    </alternativeName>
</protein>
<evidence type="ECO:0000256" key="2">
    <source>
        <dbReference type="ARBA" id="ARBA00012621"/>
    </source>
</evidence>
<proteinExistence type="inferred from homology"/>
<dbReference type="RefSeq" id="WP_245812651.1">
    <property type="nucleotide sequence ID" value="NZ_FZOK01000002.1"/>
</dbReference>
<feature type="active site" description="Proton acceptor" evidence="7">
    <location>
        <position position="61"/>
    </location>
</feature>
<dbReference type="GO" id="GO:0009244">
    <property type="term" value="P:lipopolysaccharide core region biosynthetic process"/>
    <property type="evidence" value="ECO:0007669"/>
    <property type="project" value="UniProtKB-UniRule"/>
</dbReference>
<comment type="catalytic activity">
    <reaction evidence="6 8">
        <text>lipid IVA (E. coli) + CMP-3-deoxy-beta-D-manno-octulosonate = alpha-Kdo-(2-&gt;6)-lipid IVA (E. coli) + CMP + H(+)</text>
        <dbReference type="Rhea" id="RHEA:28066"/>
        <dbReference type="ChEBI" id="CHEBI:15378"/>
        <dbReference type="ChEBI" id="CHEBI:58603"/>
        <dbReference type="ChEBI" id="CHEBI:60364"/>
        <dbReference type="ChEBI" id="CHEBI:60377"/>
        <dbReference type="ChEBI" id="CHEBI:85987"/>
        <dbReference type="EC" id="2.4.99.12"/>
    </reaction>
</comment>
<evidence type="ECO:0000313" key="11">
    <source>
        <dbReference type="Proteomes" id="UP000198480"/>
    </source>
</evidence>
<evidence type="ECO:0000313" key="10">
    <source>
        <dbReference type="EMBL" id="SNS01093.1"/>
    </source>
</evidence>
<dbReference type="Pfam" id="PF04413">
    <property type="entry name" value="Glycos_transf_N"/>
    <property type="match status" value="1"/>
</dbReference>
<keyword evidence="8" id="KW-1003">Cell membrane</keyword>
<evidence type="ECO:0000256" key="8">
    <source>
        <dbReference type="RuleBase" id="RU365103"/>
    </source>
</evidence>
<keyword evidence="8" id="KW-0472">Membrane</keyword>
<evidence type="ECO:0000256" key="5">
    <source>
        <dbReference type="ARBA" id="ARBA00031445"/>
    </source>
</evidence>
<evidence type="ECO:0000259" key="9">
    <source>
        <dbReference type="Pfam" id="PF04413"/>
    </source>
</evidence>
<dbReference type="GO" id="GO:0005886">
    <property type="term" value="C:plasma membrane"/>
    <property type="evidence" value="ECO:0007669"/>
    <property type="project" value="UniProtKB-SubCell"/>
</dbReference>
<comment type="function">
    <text evidence="8">Involved in lipopolysaccharide (LPS) biosynthesis. Catalyzes the transfer of 3-deoxy-D-manno-octulosonate (Kdo) residue(s) from CMP-Kdo to lipid IV(A), the tetraacyldisaccharide-1,4'-bisphosphate precursor of lipid A.</text>
</comment>
<evidence type="ECO:0000256" key="7">
    <source>
        <dbReference type="PIRSR" id="PIRSR639901-1"/>
    </source>
</evidence>
<sequence>MKLLYDFSMTLFSVLVKLLQNSQPKIKAFVEGRKNTFRVIQNFKVINQSPVAWFHVASLGEYEQAKPVIKQLKEKKPNLSVVLTFYSPSGYENVKKKRQDYIDLIIYLPVDTAKNSEKFINLLQPSLAFFVKYDLWANYILEAKKQNIPLFLFSASMREDQVYFQIFGGFFRKTLRCFDHIFTQNQRSIDLLHQIKITNCTQTGDTRFDRVSEISADPKTFPEIDAFCKGSKTIVIGSVWEEDMKIWIPWINQSSSFKFIIAPHDIHPDQIDLWAEQIELPSIKHSSINESQNESVLFIDNIGMLSSLYQYAHIAYVGGAFGKGLHNILEPLAFKIPVLFGDLKKPKKFPEAKISIDYGASASIANFEDLKSTMEALDDSELYESTCQAAEKLVKENRGSAKKIIQVVLTHTT</sequence>
<dbReference type="PANTHER" id="PTHR42755:SF1">
    <property type="entry name" value="3-DEOXY-D-MANNO-OCTULOSONIC ACID TRANSFERASE, MITOCHONDRIAL-RELATED"/>
    <property type="match status" value="1"/>
</dbReference>
<dbReference type="InterPro" id="IPR038107">
    <property type="entry name" value="Glycos_transf_N_sf"/>
</dbReference>
<evidence type="ECO:0000256" key="4">
    <source>
        <dbReference type="ARBA" id="ARBA00022679"/>
    </source>
</evidence>
<dbReference type="PANTHER" id="PTHR42755">
    <property type="entry name" value="3-DEOXY-MANNO-OCTULOSONATE CYTIDYLYLTRANSFERASE"/>
    <property type="match status" value="1"/>
</dbReference>
<dbReference type="EC" id="2.4.99.12" evidence="2 8"/>
<keyword evidence="4 8" id="KW-0808">Transferase</keyword>
<dbReference type="EMBL" id="FZOK01000002">
    <property type="protein sequence ID" value="SNS01093.1"/>
    <property type="molecule type" value="Genomic_DNA"/>
</dbReference>
<evidence type="ECO:0000256" key="6">
    <source>
        <dbReference type="ARBA" id="ARBA00049183"/>
    </source>
</evidence>
<dbReference type="GO" id="GO:0009245">
    <property type="term" value="P:lipid A biosynthetic process"/>
    <property type="evidence" value="ECO:0007669"/>
    <property type="project" value="TreeGrafter"/>
</dbReference>
<comment type="pathway">
    <text evidence="1 8">Bacterial outer membrane biogenesis; LPS core biosynthesis.</text>
</comment>
<dbReference type="Proteomes" id="UP000198480">
    <property type="component" value="Unassembled WGS sequence"/>
</dbReference>
<gene>
    <name evidence="10" type="ORF">SAMN06295967_10230</name>
</gene>
<evidence type="ECO:0000256" key="3">
    <source>
        <dbReference type="ARBA" id="ARBA00019077"/>
    </source>
</evidence>
<dbReference type="Gene3D" id="3.40.50.2000">
    <property type="entry name" value="Glycogen Phosphorylase B"/>
    <property type="match status" value="1"/>
</dbReference>
<comment type="similarity">
    <text evidence="8">Belongs to the glycosyltransferase group 1 family.</text>
</comment>